<comment type="caution">
    <text evidence="1">The sequence shown here is derived from an EMBL/GenBank/DDBJ whole genome shotgun (WGS) entry which is preliminary data.</text>
</comment>
<evidence type="ECO:0008006" key="3">
    <source>
        <dbReference type="Google" id="ProtNLM"/>
    </source>
</evidence>
<dbReference type="EMBL" id="PZQS01000008">
    <property type="protein sequence ID" value="PVD25660.1"/>
    <property type="molecule type" value="Genomic_DNA"/>
</dbReference>
<dbReference type="Proteomes" id="UP000245119">
    <property type="component" value="Linkage Group LG8"/>
</dbReference>
<organism evidence="1 2">
    <name type="scientific">Pomacea canaliculata</name>
    <name type="common">Golden apple snail</name>
    <dbReference type="NCBI Taxonomy" id="400727"/>
    <lineage>
        <taxon>Eukaryota</taxon>
        <taxon>Metazoa</taxon>
        <taxon>Spiralia</taxon>
        <taxon>Lophotrochozoa</taxon>
        <taxon>Mollusca</taxon>
        <taxon>Gastropoda</taxon>
        <taxon>Caenogastropoda</taxon>
        <taxon>Architaenioglossa</taxon>
        <taxon>Ampullarioidea</taxon>
        <taxon>Ampullariidae</taxon>
        <taxon>Pomacea</taxon>
    </lineage>
</organism>
<evidence type="ECO:0000313" key="1">
    <source>
        <dbReference type="EMBL" id="PVD25660.1"/>
    </source>
</evidence>
<dbReference type="OrthoDB" id="6051552at2759"/>
<proteinExistence type="predicted"/>
<dbReference type="AlphaFoldDB" id="A0A2T7NWW3"/>
<accession>A0A2T7NWW3</accession>
<reference evidence="1 2" key="1">
    <citation type="submission" date="2018-04" db="EMBL/GenBank/DDBJ databases">
        <title>The genome of golden apple snail Pomacea canaliculata provides insight into stress tolerance and invasive adaptation.</title>
        <authorList>
            <person name="Liu C."/>
            <person name="Liu B."/>
            <person name="Ren Y."/>
            <person name="Zhang Y."/>
            <person name="Wang H."/>
            <person name="Li S."/>
            <person name="Jiang F."/>
            <person name="Yin L."/>
            <person name="Zhang G."/>
            <person name="Qian W."/>
            <person name="Fan W."/>
        </authorList>
    </citation>
    <scope>NUCLEOTIDE SEQUENCE [LARGE SCALE GENOMIC DNA]</scope>
    <source>
        <strain evidence="1">SZHN2017</strain>
        <tissue evidence="1">Muscle</tissue>
    </source>
</reference>
<gene>
    <name evidence="1" type="ORF">C0Q70_13319</name>
</gene>
<evidence type="ECO:0000313" key="2">
    <source>
        <dbReference type="Proteomes" id="UP000245119"/>
    </source>
</evidence>
<keyword evidence="2" id="KW-1185">Reference proteome</keyword>
<name>A0A2T7NWW3_POMCA</name>
<sequence length="292" mass="33080">MSMSSQLQSQREDVMGTYFLMNRYQCERLCWYRKLCKTYSYIYNRTLATDGNCVLHAYNITSDTTSGMANEWFERSADWDKTLQSNGCRNRSCDDTQVCVPTFAFPFYKCLPFAAECQAPSRDDGVYSDVTLVQGQRTNFTCNPSLVWASRHADKTVTCQVNSKYTELQGTCKNTTYYSPLGPYHVSLLRLAVDRSSPCLSRSPKPAPPLYVPELVSLSEEAIMTGLTINNKKTEVMRVNNKQEDPLQQHGGCITESDRFTYLGSIASKEGGAEEDIRIRTNKARLAFLRPV</sequence>
<protein>
    <recommendedName>
        <fullName evidence="3">Sushi domain-containing protein</fullName>
    </recommendedName>
</protein>